<gene>
    <name evidence="1" type="ORF">J2X31_003705</name>
</gene>
<accession>A0ABU1TUY3</accession>
<keyword evidence="2" id="KW-1185">Reference proteome</keyword>
<proteinExistence type="predicted"/>
<evidence type="ECO:0000313" key="1">
    <source>
        <dbReference type="EMBL" id="MDR6969671.1"/>
    </source>
</evidence>
<evidence type="ECO:0000313" key="2">
    <source>
        <dbReference type="Proteomes" id="UP001255185"/>
    </source>
</evidence>
<name>A0ABU1TUY3_9FLAO</name>
<comment type="caution">
    <text evidence="1">The sequence shown here is derived from an EMBL/GenBank/DDBJ whole genome shotgun (WGS) entry which is preliminary data.</text>
</comment>
<dbReference type="Proteomes" id="UP001255185">
    <property type="component" value="Unassembled WGS sequence"/>
</dbReference>
<organism evidence="1 2">
    <name type="scientific">Flavobacterium arsenatis</name>
    <dbReference type="NCBI Taxonomy" id="1484332"/>
    <lineage>
        <taxon>Bacteria</taxon>
        <taxon>Pseudomonadati</taxon>
        <taxon>Bacteroidota</taxon>
        <taxon>Flavobacteriia</taxon>
        <taxon>Flavobacteriales</taxon>
        <taxon>Flavobacteriaceae</taxon>
        <taxon>Flavobacterium</taxon>
    </lineage>
</organism>
<dbReference type="RefSeq" id="WP_310028972.1">
    <property type="nucleotide sequence ID" value="NZ_JAVDVI010000029.1"/>
</dbReference>
<protein>
    <submittedName>
        <fullName evidence="1">Uncharacterized protein</fullName>
    </submittedName>
</protein>
<sequence>MNGIKISNETYYDKDHNKTFSYQEKYKSFSIGSVFSTLVPFYANLLKPIVGDKIEETFKDFALSKEQTEQIQAVFEEQIDLHIPKMETKLPYDNFIEWKGKKYEMNLRLHSPMNRRIMDFYKIITICKECLAEDKPMSIE</sequence>
<reference evidence="1 2" key="1">
    <citation type="submission" date="2023-07" db="EMBL/GenBank/DDBJ databases">
        <title>Sorghum-associated microbial communities from plants grown in Nebraska, USA.</title>
        <authorList>
            <person name="Schachtman D."/>
        </authorList>
    </citation>
    <scope>NUCLEOTIDE SEQUENCE [LARGE SCALE GENOMIC DNA]</scope>
    <source>
        <strain evidence="1 2">3773</strain>
    </source>
</reference>
<dbReference type="EMBL" id="JAVDVI010000029">
    <property type="protein sequence ID" value="MDR6969671.1"/>
    <property type="molecule type" value="Genomic_DNA"/>
</dbReference>